<dbReference type="PROSITE" id="PS51459">
    <property type="entry name" value="FIDO"/>
    <property type="match status" value="1"/>
</dbReference>
<dbReference type="SUPFAM" id="SSF140931">
    <property type="entry name" value="Fic-like"/>
    <property type="match status" value="1"/>
</dbReference>
<evidence type="ECO:0000259" key="3">
    <source>
        <dbReference type="PROSITE" id="PS51459"/>
    </source>
</evidence>
<dbReference type="EMBL" id="JAEUGD010000053">
    <property type="protein sequence ID" value="MBL6447807.1"/>
    <property type="molecule type" value="Genomic_DNA"/>
</dbReference>
<organism evidence="4 5">
    <name type="scientific">Fulvivirga marina</name>
    <dbReference type="NCBI Taxonomy" id="2494733"/>
    <lineage>
        <taxon>Bacteria</taxon>
        <taxon>Pseudomonadati</taxon>
        <taxon>Bacteroidota</taxon>
        <taxon>Cytophagia</taxon>
        <taxon>Cytophagales</taxon>
        <taxon>Fulvivirgaceae</taxon>
        <taxon>Fulvivirga</taxon>
    </lineage>
</organism>
<dbReference type="Proteomes" id="UP000614216">
    <property type="component" value="Unassembled WGS sequence"/>
</dbReference>
<dbReference type="PANTHER" id="PTHR13504:SF38">
    <property type="entry name" value="FIDO DOMAIN-CONTAINING PROTEIN"/>
    <property type="match status" value="1"/>
</dbReference>
<keyword evidence="2" id="KW-0547">Nucleotide-binding</keyword>
<keyword evidence="5" id="KW-1185">Reference proteome</keyword>
<dbReference type="InterPro" id="IPR040198">
    <property type="entry name" value="Fido_containing"/>
</dbReference>
<dbReference type="GO" id="GO:0005524">
    <property type="term" value="F:ATP binding"/>
    <property type="evidence" value="ECO:0007669"/>
    <property type="project" value="UniProtKB-KW"/>
</dbReference>
<protein>
    <submittedName>
        <fullName evidence="4">Fic family protein</fullName>
    </submittedName>
</protein>
<evidence type="ECO:0000256" key="2">
    <source>
        <dbReference type="PIRSR" id="PIRSR640198-2"/>
    </source>
</evidence>
<sequence length="264" mass="31058">MLSECLKRFNSALKLFQDKFPRPDWSDDFKNNLVNDYSFYSARIEDEKLQYGDTIKFLNDQLVKKGKMKSLLDVSNHKEVLLSVINRYEEFELTEDSIKAIHRDLMNSELSWEVDFKPHLVGNFRNVPTIGYREPFFPNKEYVPHYNLDIVMASYLEIFRTKFEAIDNSKDDSHLITALVYFHNKFLNEIHPFADGNGRVCRIIMGTILMKNDCPPIFVKITSDEDRFEYISRIVECETSKSDMPLIEFLATGMANYLEEKVRE</sequence>
<feature type="active site" evidence="1">
    <location>
        <position position="191"/>
    </location>
</feature>
<feature type="binding site" evidence="2">
    <location>
        <begin position="195"/>
        <end position="202"/>
    </location>
    <ligand>
        <name>ATP</name>
        <dbReference type="ChEBI" id="CHEBI:30616"/>
    </ligand>
</feature>
<name>A0A937FZN5_9BACT</name>
<evidence type="ECO:0000256" key="1">
    <source>
        <dbReference type="PIRSR" id="PIRSR640198-1"/>
    </source>
</evidence>
<dbReference type="RefSeq" id="WP_202857343.1">
    <property type="nucleotide sequence ID" value="NZ_JAEUGD010000053.1"/>
</dbReference>
<feature type="domain" description="Fido" evidence="3">
    <location>
        <begin position="93"/>
        <end position="252"/>
    </location>
</feature>
<dbReference type="PANTHER" id="PTHR13504">
    <property type="entry name" value="FIDO DOMAIN-CONTAINING PROTEIN DDB_G0283145"/>
    <property type="match status" value="1"/>
</dbReference>
<dbReference type="AlphaFoldDB" id="A0A937FZN5"/>
<dbReference type="Gene3D" id="1.10.3290.10">
    <property type="entry name" value="Fido-like domain"/>
    <property type="match status" value="1"/>
</dbReference>
<proteinExistence type="predicted"/>
<reference evidence="4" key="1">
    <citation type="submission" date="2021-01" db="EMBL/GenBank/DDBJ databases">
        <title>Fulvivirga kasyanovii gen. nov., sp nov., a novel member of the phylum Bacteroidetes isolated from seawater in a mussel farm.</title>
        <authorList>
            <person name="Zhao L.-H."/>
            <person name="Wang Z.-J."/>
        </authorList>
    </citation>
    <scope>NUCLEOTIDE SEQUENCE</scope>
    <source>
        <strain evidence="4">29W222</strain>
    </source>
</reference>
<evidence type="ECO:0000313" key="4">
    <source>
        <dbReference type="EMBL" id="MBL6447807.1"/>
    </source>
</evidence>
<dbReference type="InterPro" id="IPR036597">
    <property type="entry name" value="Fido-like_dom_sf"/>
</dbReference>
<accession>A0A937FZN5</accession>
<keyword evidence="2" id="KW-0067">ATP-binding</keyword>
<gene>
    <name evidence="4" type="ORF">JMN32_15920</name>
</gene>
<dbReference type="Pfam" id="PF02661">
    <property type="entry name" value="Fic"/>
    <property type="match status" value="1"/>
</dbReference>
<evidence type="ECO:0000313" key="5">
    <source>
        <dbReference type="Proteomes" id="UP000614216"/>
    </source>
</evidence>
<dbReference type="InterPro" id="IPR003812">
    <property type="entry name" value="Fido"/>
</dbReference>
<comment type="caution">
    <text evidence="4">The sequence shown here is derived from an EMBL/GenBank/DDBJ whole genome shotgun (WGS) entry which is preliminary data.</text>
</comment>